<protein>
    <submittedName>
        <fullName evidence="1">PAS domain-containing protein</fullName>
    </submittedName>
</protein>
<dbReference type="RefSeq" id="WP_181061851.1">
    <property type="nucleotide sequence ID" value="NZ_JACDTY010000030.1"/>
</dbReference>
<accession>A0A838BFC2</accession>
<name>A0A838BFC2_9HYPH</name>
<evidence type="ECO:0000313" key="2">
    <source>
        <dbReference type="Proteomes" id="UP000558284"/>
    </source>
</evidence>
<keyword evidence="2" id="KW-1185">Reference proteome</keyword>
<comment type="caution">
    <text evidence="1">The sequence shown here is derived from an EMBL/GenBank/DDBJ whole genome shotgun (WGS) entry which is preliminary data.</text>
</comment>
<dbReference type="AlphaFoldDB" id="A0A838BFC2"/>
<dbReference type="InterPro" id="IPR009922">
    <property type="entry name" value="DUF1457"/>
</dbReference>
<dbReference type="EMBL" id="JACDTY010000030">
    <property type="protein sequence ID" value="MBA1144913.1"/>
    <property type="molecule type" value="Genomic_DNA"/>
</dbReference>
<dbReference type="Proteomes" id="UP000558284">
    <property type="component" value="Unassembled WGS sequence"/>
</dbReference>
<organism evidence="1 2">
    <name type="scientific">Mesorhizobium neociceri</name>
    <dbReference type="NCBI Taxonomy" id="1307853"/>
    <lineage>
        <taxon>Bacteria</taxon>
        <taxon>Pseudomonadati</taxon>
        <taxon>Pseudomonadota</taxon>
        <taxon>Alphaproteobacteria</taxon>
        <taxon>Hyphomicrobiales</taxon>
        <taxon>Phyllobacteriaceae</taxon>
        <taxon>Mesorhizobium</taxon>
    </lineage>
</organism>
<sequence length="212" mass="23705">MNQNGSITLFHYWNRLRDGRAAPKRSEVEPADIKALLADTFILEKDTRGEAVFRLAGTRLCAGYGRELKGFSLPSLWRDKDQRLVSRLIHGVFEQKSVVLITYEGFSRNGRSNRFELLALPLDGGVENPRCLGVVSAVEKPFWLGADPITDALIDAIRVIDPDKEPMFLKNRPEIPVPSLAPTELEAPETISALGRSRRIRHLVVFDGGRGE</sequence>
<evidence type="ECO:0000313" key="1">
    <source>
        <dbReference type="EMBL" id="MBA1144913.1"/>
    </source>
</evidence>
<dbReference type="PIRSF" id="PIRSF031878">
    <property type="entry name" value="UCP031878"/>
    <property type="match status" value="1"/>
</dbReference>
<proteinExistence type="predicted"/>
<dbReference type="Pfam" id="PF07310">
    <property type="entry name" value="PAS_5"/>
    <property type="match status" value="1"/>
</dbReference>
<reference evidence="1 2" key="1">
    <citation type="submission" date="2020-07" db="EMBL/GenBank/DDBJ databases">
        <title>Definition of the novel symbiovar canariense within Mesorhizobium novociceri, a new species of genus Mesorhizobium nodulating Cicer canariense in the Caldera de Taburiente National Park (La Palma, Canary Islands).</title>
        <authorList>
            <person name="Leon-Barrios M."/>
            <person name="Perez-Yepez J."/>
            <person name="Flores-Felix J.D."/>
            <person name="Ramirez-Baena M.H."/>
            <person name="Pulido-Suarez L."/>
            <person name="Igual J.M."/>
            <person name="Velazquez E."/>
            <person name="Peix A."/>
        </authorList>
    </citation>
    <scope>NUCLEOTIDE SEQUENCE [LARGE SCALE GENOMIC DNA]</scope>
    <source>
        <strain evidence="1 2">CCANP35</strain>
    </source>
</reference>
<gene>
    <name evidence="1" type="ORF">H0241_32475</name>
</gene>